<evidence type="ECO:0000256" key="12">
    <source>
        <dbReference type="SAM" id="MobiDB-lite"/>
    </source>
</evidence>
<evidence type="ECO:0000256" key="9">
    <source>
        <dbReference type="ARBA" id="ARBA00023285"/>
    </source>
</evidence>
<evidence type="ECO:0000256" key="4">
    <source>
        <dbReference type="ARBA" id="ARBA00022634"/>
    </source>
</evidence>
<dbReference type="GeneID" id="83040036"/>
<comment type="function">
    <text evidence="11">Catalyzes the reduction of ribonucleotides to deoxyribonucleotides. May function to provide a pool of deoxyribonucleotide precursors for DNA repair during oxygen limitation and/or for immediate growth after restoration of oxygen.</text>
</comment>
<evidence type="ECO:0000256" key="10">
    <source>
        <dbReference type="ARBA" id="ARBA00047754"/>
    </source>
</evidence>
<sequence length="800" mass="87418">MTSLNTQPISQDVLAEKYLAAGEQTAEDLFRRVSKALADQEKPELRAEWAEKFFQNMQAGAIGAGRIMAAAGLDTKATLINCFVQPVADATNGFDEHGNPGIYTALSQAAETMRRGGGVGYDFSNLRPKGAKVKGTNSFASGPCSFIDVFDASCTTVESAGARRGAQMGVMRIDHPDVLDFITAKRQKGRWNNFNVSVGVTSAFMQAVESDAQWELVHIATPSDNQIEEGAHQREDGKWVYRTVAARELWDTIMKSAYDFAEPGILFIDNINTDNNLYYAETIAATNPCGEQPLPPYGCCDLGPIILTKFVRDAFTENAHFDFEAFRAAVSIQVRMLDNVLDATVWPLPEQHKESQQKRRIGVGFTGLGDALIMLGLKYNSEAGVAQGEEIARNMRDAAYLASVELAKEKGAFPLFDADKYLQSGFTQRLPEEIRAAIRKHGIRNSHLLSIAPTGTVSLAFADNASNGIEPPFSWTYQRKKRTADGGNAFYTVEDHAYRLYKAKFGADAELPAYFVSALEMTAAEHVAMMRAVQPYIDTAISKTVNIPADYPFEDFKNLYMESWKAGLKGCATYRPNDTLGAVLSVEAPKTEEKPAPQPAAAHTSGLSAVVERRPEGPLNAVVDKIEYYTHDGVRRLYLVVSFMYVNGVERPIEFFMPVGQTGESQQWITATMRSLSLAARGGFLDKALDDLRKVAWDRGPIRYGWRDKEDGTRIPLWHDSEVALLAYAIQSIIANRASQEQQPAPINPAAPATVTATPAAATPAQAMSGTKCPECGAHAVIKKDGCSFCTSCGYIGACG</sequence>
<dbReference type="GO" id="GO:0009263">
    <property type="term" value="P:deoxyribonucleotide biosynthetic process"/>
    <property type="evidence" value="ECO:0007669"/>
    <property type="project" value="UniProtKB-KW"/>
</dbReference>
<dbReference type="PANTHER" id="PTHR43371:SF1">
    <property type="entry name" value="RIBONUCLEOSIDE-DIPHOSPHATE REDUCTASE"/>
    <property type="match status" value="1"/>
</dbReference>
<dbReference type="GO" id="GO:0031419">
    <property type="term" value="F:cobalamin binding"/>
    <property type="evidence" value="ECO:0007669"/>
    <property type="project" value="UniProtKB-KW"/>
</dbReference>
<dbReference type="EC" id="1.17.4.1" evidence="11"/>
<gene>
    <name evidence="15" type="ORF">B5M06_11955</name>
</gene>
<evidence type="ECO:0000256" key="6">
    <source>
        <dbReference type="ARBA" id="ARBA00023002"/>
    </source>
</evidence>
<keyword evidence="3 11" id="KW-0846">Cobalamin</keyword>
<dbReference type="Gene3D" id="3.20.70.20">
    <property type="match status" value="1"/>
</dbReference>
<keyword evidence="6 11" id="KW-0560">Oxidoreductase</keyword>
<dbReference type="GO" id="GO:0004748">
    <property type="term" value="F:ribonucleoside-diphosphate reductase activity, thioredoxin disulfide as acceptor"/>
    <property type="evidence" value="ECO:0007669"/>
    <property type="project" value="UniProtKB-EC"/>
</dbReference>
<dbReference type="Pfam" id="PF02867">
    <property type="entry name" value="Ribonuc_red_lgC"/>
    <property type="match status" value="1"/>
</dbReference>
<dbReference type="PRINTS" id="PR01183">
    <property type="entry name" value="RIBORDTASEM1"/>
</dbReference>
<dbReference type="PANTHER" id="PTHR43371">
    <property type="entry name" value="VITAMIN B12-DEPENDENT RIBONUCLEOTIDE REDUCTASE"/>
    <property type="match status" value="1"/>
</dbReference>
<feature type="domain" description="Ribonucleotide reductase large subunit N-terminal" evidence="13">
    <location>
        <begin position="7"/>
        <end position="74"/>
    </location>
</feature>
<keyword evidence="5 11" id="KW-0547">Nucleotide-binding</keyword>
<dbReference type="InterPro" id="IPR050862">
    <property type="entry name" value="RdRp_reductase_class-2"/>
</dbReference>
<dbReference type="EMBL" id="CP020121">
    <property type="protein sequence ID" value="AQZ99949.1"/>
    <property type="molecule type" value="Genomic_DNA"/>
</dbReference>
<dbReference type="InterPro" id="IPR013509">
    <property type="entry name" value="RNR_lsu_N"/>
</dbReference>
<dbReference type="GO" id="GO:0071897">
    <property type="term" value="P:DNA biosynthetic process"/>
    <property type="evidence" value="ECO:0007669"/>
    <property type="project" value="UniProtKB-KW"/>
</dbReference>
<evidence type="ECO:0000256" key="1">
    <source>
        <dbReference type="ARBA" id="ARBA00001922"/>
    </source>
</evidence>
<comment type="catalytic activity">
    <reaction evidence="10 11">
        <text>a 2'-deoxyribonucleoside 5'-diphosphate + [thioredoxin]-disulfide + H2O = a ribonucleoside 5'-diphosphate + [thioredoxin]-dithiol</text>
        <dbReference type="Rhea" id="RHEA:23252"/>
        <dbReference type="Rhea" id="RHEA-COMP:10698"/>
        <dbReference type="Rhea" id="RHEA-COMP:10700"/>
        <dbReference type="ChEBI" id="CHEBI:15377"/>
        <dbReference type="ChEBI" id="CHEBI:29950"/>
        <dbReference type="ChEBI" id="CHEBI:50058"/>
        <dbReference type="ChEBI" id="CHEBI:57930"/>
        <dbReference type="ChEBI" id="CHEBI:73316"/>
        <dbReference type="EC" id="1.17.4.1"/>
    </reaction>
</comment>
<protein>
    <recommendedName>
        <fullName evidence="11">Vitamin B12-dependent ribonucleotide reductase</fullName>
        <ecNumber evidence="11">1.17.4.1</ecNumber>
    </recommendedName>
</protein>
<dbReference type="Proteomes" id="UP000242792">
    <property type="component" value="Chromosome"/>
</dbReference>
<dbReference type="InterPro" id="IPR013344">
    <property type="entry name" value="RNR_NrdJ/NrdZ"/>
</dbReference>
<evidence type="ECO:0000313" key="15">
    <source>
        <dbReference type="EMBL" id="AQZ99949.1"/>
    </source>
</evidence>
<dbReference type="RefSeq" id="WP_054067744.1">
    <property type="nucleotide sequence ID" value="NZ_CATYED010000001.1"/>
</dbReference>
<dbReference type="AlphaFoldDB" id="A0A1V0BJ91"/>
<evidence type="ECO:0000313" key="16">
    <source>
        <dbReference type="Proteomes" id="UP000242792"/>
    </source>
</evidence>
<keyword evidence="8" id="KW-1015">Disulfide bond</keyword>
<evidence type="ECO:0000256" key="3">
    <source>
        <dbReference type="ARBA" id="ARBA00022628"/>
    </source>
</evidence>
<reference evidence="15 16" key="1">
    <citation type="submission" date="2017-03" db="EMBL/GenBank/DDBJ databases">
        <title>Rapid Whole Genome Sequencing of Comamonas kerstersii Causing Continuous ambulatory Peritoneal Dialysis-Associated Peritonitis.</title>
        <authorList>
            <person name="Zheng B."/>
        </authorList>
    </citation>
    <scope>NUCLEOTIDE SEQUENCE [LARGE SCALE GENOMIC DNA]</scope>
    <source>
        <strain evidence="15 16">8943</strain>
    </source>
</reference>
<evidence type="ECO:0000256" key="7">
    <source>
        <dbReference type="ARBA" id="ARBA00023116"/>
    </source>
</evidence>
<comment type="similarity">
    <text evidence="2 11">Belongs to the ribonucleoside diphosphate reductase class-2 family.</text>
</comment>
<name>A0A1V0BJ91_9BURK</name>
<keyword evidence="4 11" id="KW-0237">DNA synthesis</keyword>
<dbReference type="CDD" id="cd02888">
    <property type="entry name" value="RNR_II_dimer"/>
    <property type="match status" value="1"/>
</dbReference>
<dbReference type="GO" id="GO:0005524">
    <property type="term" value="F:ATP binding"/>
    <property type="evidence" value="ECO:0007669"/>
    <property type="project" value="InterPro"/>
</dbReference>
<keyword evidence="7" id="KW-0215">Deoxyribonucleotide synthesis</keyword>
<keyword evidence="9 11" id="KW-0170">Cobalt</keyword>
<feature type="domain" description="Ribonucleotide reductase large subunit C-terminal" evidence="14">
    <location>
        <begin position="82"/>
        <end position="574"/>
    </location>
</feature>
<accession>A0A1V0BJ91</accession>
<evidence type="ECO:0000256" key="2">
    <source>
        <dbReference type="ARBA" id="ARBA00007405"/>
    </source>
</evidence>
<dbReference type="InterPro" id="IPR000788">
    <property type="entry name" value="RNR_lg_C"/>
</dbReference>
<comment type="cofactor">
    <cofactor evidence="1 11">
        <name>adenosylcob(III)alamin</name>
        <dbReference type="ChEBI" id="CHEBI:18408"/>
    </cofactor>
</comment>
<evidence type="ECO:0000259" key="14">
    <source>
        <dbReference type="Pfam" id="PF02867"/>
    </source>
</evidence>
<dbReference type="KEGG" id="cke:B5M06_11955"/>
<dbReference type="NCBIfam" id="TIGR02504">
    <property type="entry name" value="NrdJ_Z"/>
    <property type="match status" value="1"/>
</dbReference>
<dbReference type="Pfam" id="PF00317">
    <property type="entry name" value="Ribonuc_red_lgN"/>
    <property type="match status" value="1"/>
</dbReference>
<evidence type="ECO:0000256" key="11">
    <source>
        <dbReference type="RuleBase" id="RU364064"/>
    </source>
</evidence>
<proteinExistence type="inferred from homology"/>
<evidence type="ECO:0000256" key="5">
    <source>
        <dbReference type="ARBA" id="ARBA00022741"/>
    </source>
</evidence>
<dbReference type="SUPFAM" id="SSF51998">
    <property type="entry name" value="PFL-like glycyl radical enzymes"/>
    <property type="match status" value="1"/>
</dbReference>
<evidence type="ECO:0000259" key="13">
    <source>
        <dbReference type="Pfam" id="PF00317"/>
    </source>
</evidence>
<feature type="region of interest" description="Disordered" evidence="12">
    <location>
        <begin position="590"/>
        <end position="609"/>
    </location>
</feature>
<dbReference type="OrthoDB" id="9762933at2"/>
<evidence type="ECO:0000256" key="8">
    <source>
        <dbReference type="ARBA" id="ARBA00023157"/>
    </source>
</evidence>
<organism evidence="15 16">
    <name type="scientific">Comamonas kerstersii</name>
    <dbReference type="NCBI Taxonomy" id="225992"/>
    <lineage>
        <taxon>Bacteria</taxon>
        <taxon>Pseudomonadati</taxon>
        <taxon>Pseudomonadota</taxon>
        <taxon>Betaproteobacteria</taxon>
        <taxon>Burkholderiales</taxon>
        <taxon>Comamonadaceae</taxon>
        <taxon>Comamonas</taxon>
    </lineage>
</organism>